<evidence type="ECO:0000256" key="7">
    <source>
        <dbReference type="SAM" id="Phobius"/>
    </source>
</evidence>
<dbReference type="PRINTS" id="PR00344">
    <property type="entry name" value="BCTRLSENSOR"/>
</dbReference>
<evidence type="ECO:0000256" key="5">
    <source>
        <dbReference type="ARBA" id="ARBA00022777"/>
    </source>
</evidence>
<comment type="catalytic activity">
    <reaction evidence="1">
        <text>ATP + protein L-histidine = ADP + protein N-phospho-L-histidine.</text>
        <dbReference type="EC" id="2.7.13.3"/>
    </reaction>
</comment>
<reference evidence="9 10" key="1">
    <citation type="submission" date="2019-08" db="EMBL/GenBank/DDBJ databases">
        <title>Archaea genome.</title>
        <authorList>
            <person name="Kajale S."/>
            <person name="Shouche Y."/>
            <person name="Deshpande N."/>
            <person name="Sharma A."/>
        </authorList>
    </citation>
    <scope>NUCLEOTIDE SEQUENCE [LARGE SCALE GENOMIC DNA]</scope>
    <source>
        <strain evidence="9 10">ESP3B_9</strain>
    </source>
</reference>
<dbReference type="InterPro" id="IPR005467">
    <property type="entry name" value="His_kinase_dom"/>
</dbReference>
<feature type="domain" description="Histidine kinase" evidence="8">
    <location>
        <begin position="349"/>
        <end position="546"/>
    </location>
</feature>
<dbReference type="InterPro" id="IPR050736">
    <property type="entry name" value="Sensor_HK_Regulatory"/>
</dbReference>
<dbReference type="EC" id="2.7.13.3" evidence="2"/>
<gene>
    <name evidence="9" type="ORF">FYC77_09075</name>
</gene>
<feature type="transmembrane region" description="Helical" evidence="7">
    <location>
        <begin position="69"/>
        <end position="90"/>
    </location>
</feature>
<dbReference type="SUPFAM" id="SSF55874">
    <property type="entry name" value="ATPase domain of HSP90 chaperone/DNA topoisomerase II/histidine kinase"/>
    <property type="match status" value="1"/>
</dbReference>
<dbReference type="SMART" id="SM00387">
    <property type="entry name" value="HATPase_c"/>
    <property type="match status" value="1"/>
</dbReference>
<evidence type="ECO:0000256" key="4">
    <source>
        <dbReference type="ARBA" id="ARBA00022679"/>
    </source>
</evidence>
<dbReference type="PANTHER" id="PTHR43711">
    <property type="entry name" value="TWO-COMPONENT HISTIDINE KINASE"/>
    <property type="match status" value="1"/>
</dbReference>
<dbReference type="InterPro" id="IPR036097">
    <property type="entry name" value="HisK_dim/P_sf"/>
</dbReference>
<evidence type="ECO:0000313" key="10">
    <source>
        <dbReference type="Proteomes" id="UP000324104"/>
    </source>
</evidence>
<organism evidence="9 10">
    <name type="scientific">Natrialba swarupiae</name>
    <dbReference type="NCBI Taxonomy" id="2448032"/>
    <lineage>
        <taxon>Archaea</taxon>
        <taxon>Methanobacteriati</taxon>
        <taxon>Methanobacteriota</taxon>
        <taxon>Stenosarchaea group</taxon>
        <taxon>Halobacteria</taxon>
        <taxon>Halobacteriales</taxon>
        <taxon>Natrialbaceae</taxon>
        <taxon>Natrialba</taxon>
    </lineage>
</organism>
<evidence type="ECO:0000256" key="2">
    <source>
        <dbReference type="ARBA" id="ARBA00012438"/>
    </source>
</evidence>
<dbReference type="Gene3D" id="3.30.565.10">
    <property type="entry name" value="Histidine kinase-like ATPase, C-terminal domain"/>
    <property type="match status" value="1"/>
</dbReference>
<evidence type="ECO:0000256" key="3">
    <source>
        <dbReference type="ARBA" id="ARBA00022553"/>
    </source>
</evidence>
<dbReference type="AlphaFoldDB" id="A0A5D5AKR4"/>
<feature type="transmembrane region" description="Helical" evidence="7">
    <location>
        <begin position="43"/>
        <end position="63"/>
    </location>
</feature>
<dbReference type="InterPro" id="IPR036890">
    <property type="entry name" value="HATPase_C_sf"/>
</dbReference>
<keyword evidence="5 9" id="KW-0418">Kinase</keyword>
<dbReference type="InterPro" id="IPR031621">
    <property type="entry name" value="HisKA_7TM"/>
</dbReference>
<keyword evidence="7" id="KW-0812">Transmembrane</keyword>
<protein>
    <recommendedName>
        <fullName evidence="2">histidine kinase</fullName>
        <ecNumber evidence="2">2.7.13.3</ecNumber>
    </recommendedName>
</protein>
<keyword evidence="7" id="KW-0472">Membrane</keyword>
<keyword evidence="4" id="KW-0808">Transferase</keyword>
<accession>A0A5D5AKR4</accession>
<dbReference type="SUPFAM" id="SSF47384">
    <property type="entry name" value="Homodimeric domain of signal transducing histidine kinase"/>
    <property type="match status" value="1"/>
</dbReference>
<evidence type="ECO:0000256" key="1">
    <source>
        <dbReference type="ARBA" id="ARBA00000085"/>
    </source>
</evidence>
<dbReference type="Pfam" id="PF00512">
    <property type="entry name" value="HisKA"/>
    <property type="match status" value="1"/>
</dbReference>
<feature type="transmembrane region" description="Helical" evidence="7">
    <location>
        <begin position="149"/>
        <end position="169"/>
    </location>
</feature>
<evidence type="ECO:0000256" key="6">
    <source>
        <dbReference type="ARBA" id="ARBA00023012"/>
    </source>
</evidence>
<keyword evidence="10" id="KW-1185">Reference proteome</keyword>
<feature type="transmembrane region" description="Helical" evidence="7">
    <location>
        <begin position="181"/>
        <end position="202"/>
    </location>
</feature>
<dbReference type="Pfam" id="PF16927">
    <property type="entry name" value="HisKA_7TM"/>
    <property type="match status" value="1"/>
</dbReference>
<dbReference type="GO" id="GO:0000155">
    <property type="term" value="F:phosphorelay sensor kinase activity"/>
    <property type="evidence" value="ECO:0007669"/>
    <property type="project" value="InterPro"/>
</dbReference>
<feature type="transmembrane region" description="Helical" evidence="7">
    <location>
        <begin position="12"/>
        <end position="31"/>
    </location>
</feature>
<evidence type="ECO:0000259" key="8">
    <source>
        <dbReference type="PROSITE" id="PS50109"/>
    </source>
</evidence>
<comment type="caution">
    <text evidence="9">The sequence shown here is derived from an EMBL/GenBank/DDBJ whole genome shotgun (WGS) entry which is preliminary data.</text>
</comment>
<feature type="transmembrane region" description="Helical" evidence="7">
    <location>
        <begin position="208"/>
        <end position="227"/>
    </location>
</feature>
<proteinExistence type="predicted"/>
<dbReference type="Gene3D" id="1.10.287.130">
    <property type="match status" value="1"/>
</dbReference>
<name>A0A5D5AKR4_9EURY</name>
<dbReference type="InterPro" id="IPR004358">
    <property type="entry name" value="Sig_transdc_His_kin-like_C"/>
</dbReference>
<dbReference type="RefSeq" id="WP_149081179.1">
    <property type="nucleotide sequence ID" value="NZ_VTAW01000009.1"/>
</dbReference>
<dbReference type="Pfam" id="PF02518">
    <property type="entry name" value="HATPase_c"/>
    <property type="match status" value="1"/>
</dbReference>
<dbReference type="EMBL" id="VTAW01000009">
    <property type="protein sequence ID" value="TYT62359.1"/>
    <property type="molecule type" value="Genomic_DNA"/>
</dbReference>
<evidence type="ECO:0000313" key="9">
    <source>
        <dbReference type="EMBL" id="TYT62359.1"/>
    </source>
</evidence>
<dbReference type="PANTHER" id="PTHR43711:SF1">
    <property type="entry name" value="HISTIDINE KINASE 1"/>
    <property type="match status" value="1"/>
</dbReference>
<dbReference type="Proteomes" id="UP000324104">
    <property type="component" value="Unassembled WGS sequence"/>
</dbReference>
<dbReference type="CDD" id="cd00082">
    <property type="entry name" value="HisKA"/>
    <property type="match status" value="1"/>
</dbReference>
<keyword evidence="6" id="KW-0902">Two-component regulatory system</keyword>
<keyword evidence="3" id="KW-0597">Phosphoprotein</keyword>
<dbReference type="PROSITE" id="PS50109">
    <property type="entry name" value="HIS_KIN"/>
    <property type="match status" value="1"/>
</dbReference>
<sequence>MLEQSQSLPEFAYLLLFGISALCCFGSLHRVRSIEHDDTRRGLYWLLLASGGWAASHVGYLAAPTTGLQYAFFVIGLCIGIAAVGPWLYFCSAYTGRSLHRNGTVRRTAVAVFLVIVALKVTNPAHGWYFTAEPATFPFPYLEIHHEPLHWVVMAFAYALSFVGFFMLLELFARVSFDTRILFALVALTGLPVVFDVFGAVSTVLVDITYSPVGVAAFAVGVCYVHLDRLQLVRMAGETDDPVIILDDRERIRDYNASALESFPSLADSVGTPLEEQLPTVSSTIESSDPLLETADATEPKFYRISVNPFSADRTRIGRAISFTDVTSRERYRRKLEAKNERLEEFAGVVSHDLRNPLTVAQGRTQLAIAEADTDHLEAVVDAHDRMEVLIDELLSLAREGNSIDELERLDLSAVARRSWEMIDAERAELVLETDREVAIEADPERLQQLFENLYRNALEHGGRDVTVVVGELPDGAGFFVEDDGTGIAPERRSEVFDAGYTTASNGTGFGLPIVEEIATGHGWTVRATAGRDGGARFEVAVPPDSRRVARSTSPPSEGT</sequence>
<feature type="transmembrane region" description="Helical" evidence="7">
    <location>
        <begin position="110"/>
        <end position="129"/>
    </location>
</feature>
<keyword evidence="7" id="KW-1133">Transmembrane helix</keyword>
<dbReference type="SMART" id="SM00388">
    <property type="entry name" value="HisKA"/>
    <property type="match status" value="1"/>
</dbReference>
<dbReference type="InterPro" id="IPR003594">
    <property type="entry name" value="HATPase_dom"/>
</dbReference>
<dbReference type="InterPro" id="IPR003661">
    <property type="entry name" value="HisK_dim/P_dom"/>
</dbReference>